<dbReference type="KEGG" id="mec:Q7C_1836"/>
<dbReference type="OrthoDB" id="63332at2"/>
<dbReference type="Pfam" id="PF22604">
    <property type="entry name" value="TetR_HI_0893_C"/>
    <property type="match status" value="1"/>
</dbReference>
<dbReference type="EMBL" id="CP003380">
    <property type="protein sequence ID" value="AFJ02977.1"/>
    <property type="molecule type" value="Genomic_DNA"/>
</dbReference>
<dbReference type="AlphaFoldDB" id="I1YJ84"/>
<name>I1YJ84_METFJ</name>
<dbReference type="GO" id="GO:0003700">
    <property type="term" value="F:DNA-binding transcription factor activity"/>
    <property type="evidence" value="ECO:0007669"/>
    <property type="project" value="TreeGrafter"/>
</dbReference>
<dbReference type="InterPro" id="IPR009057">
    <property type="entry name" value="Homeodomain-like_sf"/>
</dbReference>
<organism evidence="4 5">
    <name type="scientific">Methylophaga frappieri (strain ATCC BAA-2434 / DSM 25690 / JAM7)</name>
    <dbReference type="NCBI Taxonomy" id="754477"/>
    <lineage>
        <taxon>Bacteria</taxon>
        <taxon>Pseudomonadati</taxon>
        <taxon>Pseudomonadota</taxon>
        <taxon>Gammaproteobacteria</taxon>
        <taxon>Thiotrichales</taxon>
        <taxon>Piscirickettsiaceae</taxon>
        <taxon>Methylophaga</taxon>
    </lineage>
</organism>
<dbReference type="eggNOG" id="COG1309">
    <property type="taxonomic scope" value="Bacteria"/>
</dbReference>
<evidence type="ECO:0000313" key="4">
    <source>
        <dbReference type="EMBL" id="AFJ02977.1"/>
    </source>
</evidence>
<dbReference type="RefSeq" id="WP_014704397.1">
    <property type="nucleotide sequence ID" value="NC_017856.1"/>
</dbReference>
<dbReference type="GO" id="GO:0000976">
    <property type="term" value="F:transcription cis-regulatory region binding"/>
    <property type="evidence" value="ECO:0007669"/>
    <property type="project" value="TreeGrafter"/>
</dbReference>
<dbReference type="Proteomes" id="UP000009145">
    <property type="component" value="Chromosome"/>
</dbReference>
<keyword evidence="1 2" id="KW-0238">DNA-binding</keyword>
<dbReference type="STRING" id="754477.Q7C_1836"/>
<reference evidence="4 5" key="1">
    <citation type="journal article" date="2012" name="J. Bacteriol.">
        <title>Complete genome sequences of Methylophaga sp. strain JAM1 and Methylophaga sp. strain JAM7.</title>
        <authorList>
            <person name="Villeneuve C."/>
            <person name="Martineau C."/>
            <person name="Mauffrey F."/>
            <person name="Villemur R."/>
        </authorList>
    </citation>
    <scope>NUCLEOTIDE SEQUENCE [LARGE SCALE GENOMIC DNA]</scope>
    <source>
        <strain evidence="4 5">JAM7</strain>
    </source>
</reference>
<dbReference type="PATRIC" id="fig|754477.3.peg.1807"/>
<protein>
    <submittedName>
        <fullName evidence="4">Transcriptional regulator, TetR family</fullName>
    </submittedName>
</protein>
<feature type="DNA-binding region" description="H-T-H motif" evidence="2">
    <location>
        <begin position="31"/>
        <end position="50"/>
    </location>
</feature>
<dbReference type="HOGENOM" id="CLU_069356_12_9_6"/>
<dbReference type="InterPro" id="IPR054422">
    <property type="entry name" value="TetR-like_HI_0893_C"/>
</dbReference>
<proteinExistence type="predicted"/>
<dbReference type="InterPro" id="IPR050109">
    <property type="entry name" value="HTH-type_TetR-like_transc_reg"/>
</dbReference>
<gene>
    <name evidence="4" type="ordered locus">Q7C_1836</name>
</gene>
<evidence type="ECO:0000256" key="1">
    <source>
        <dbReference type="ARBA" id="ARBA00023125"/>
    </source>
</evidence>
<evidence type="ECO:0000259" key="3">
    <source>
        <dbReference type="PROSITE" id="PS50977"/>
    </source>
</evidence>
<dbReference type="SUPFAM" id="SSF46689">
    <property type="entry name" value="Homeodomain-like"/>
    <property type="match status" value="1"/>
</dbReference>
<sequence precursor="true">MAMSLLNIDKREAILNATLELLSCCGFHGFSIKQLAAKANVATGTVYLYFEDRDTLIRELHRTIMQRFAKAIFTDHDPHQNLASQHHRLCCNLWHFLIENPTILLSKVQFDHLPPDVLRSHRDEAWSLLQPLTALFEVGRVQGTIKNLPDDVLAGLSFEPLVYLARQHAIGVIEIEPDNLHELVHASWDAIAKRQSVAEEIL</sequence>
<dbReference type="InterPro" id="IPR001647">
    <property type="entry name" value="HTH_TetR"/>
</dbReference>
<dbReference type="Pfam" id="PF00440">
    <property type="entry name" value="TetR_N"/>
    <property type="match status" value="1"/>
</dbReference>
<dbReference type="Gene3D" id="1.10.357.10">
    <property type="entry name" value="Tetracycline Repressor, domain 2"/>
    <property type="match status" value="1"/>
</dbReference>
<evidence type="ECO:0000256" key="2">
    <source>
        <dbReference type="PROSITE-ProRule" id="PRU00335"/>
    </source>
</evidence>
<dbReference type="PANTHER" id="PTHR30055:SF207">
    <property type="entry name" value="HTH-TYPE TRANSCRIPTIONAL REPRESSOR FATR"/>
    <property type="match status" value="1"/>
</dbReference>
<accession>I1YJ84</accession>
<evidence type="ECO:0000313" key="5">
    <source>
        <dbReference type="Proteomes" id="UP000009145"/>
    </source>
</evidence>
<dbReference type="PRINTS" id="PR00455">
    <property type="entry name" value="HTHTETR"/>
</dbReference>
<dbReference type="PROSITE" id="PS50977">
    <property type="entry name" value="HTH_TETR_2"/>
    <property type="match status" value="1"/>
</dbReference>
<feature type="domain" description="HTH tetR-type" evidence="3">
    <location>
        <begin position="8"/>
        <end position="68"/>
    </location>
</feature>
<keyword evidence="5" id="KW-1185">Reference proteome</keyword>
<dbReference type="PANTHER" id="PTHR30055">
    <property type="entry name" value="HTH-TYPE TRANSCRIPTIONAL REGULATOR RUTR"/>
    <property type="match status" value="1"/>
</dbReference>